<dbReference type="Proteomes" id="UP001521181">
    <property type="component" value="Unassembled WGS sequence"/>
</dbReference>
<dbReference type="Gene3D" id="3.60.15.10">
    <property type="entry name" value="Ribonuclease Z/Hydroxyacylglutathione hydrolase-like"/>
    <property type="match status" value="1"/>
</dbReference>
<dbReference type="Gene3D" id="1.10.10.10">
    <property type="entry name" value="Winged helix-like DNA-binding domain superfamily/Winged helix DNA-binding domain"/>
    <property type="match status" value="1"/>
</dbReference>
<dbReference type="EMBL" id="JAJUOS010000012">
    <property type="protein sequence ID" value="MCE5974676.1"/>
    <property type="molecule type" value="Genomic_DNA"/>
</dbReference>
<dbReference type="InterPro" id="IPR001279">
    <property type="entry name" value="Metallo-B-lactamas"/>
</dbReference>
<dbReference type="Pfam" id="PF00753">
    <property type="entry name" value="Lactamase_B"/>
    <property type="match status" value="1"/>
</dbReference>
<accession>A0ABS8Z0W4</accession>
<evidence type="ECO:0000313" key="2">
    <source>
        <dbReference type="EMBL" id="MCE5974676.1"/>
    </source>
</evidence>
<reference evidence="2 3" key="1">
    <citation type="submission" date="2021-12" db="EMBL/GenBank/DDBJ databases">
        <title>Sinirhodobacter sp. WL0062 is a bacterium isolated from seawater.</title>
        <authorList>
            <person name="Wang L."/>
            <person name="He W."/>
            <person name="Zhang D.-F."/>
        </authorList>
    </citation>
    <scope>NUCLEOTIDE SEQUENCE [LARGE SCALE GENOMIC DNA]</scope>
    <source>
        <strain evidence="2 3">WL0062</strain>
    </source>
</reference>
<dbReference type="InterPro" id="IPR036866">
    <property type="entry name" value="RibonucZ/Hydroxyglut_hydro"/>
</dbReference>
<organism evidence="2 3">
    <name type="scientific">Rhodobacter flavimaris</name>
    <dbReference type="NCBI Taxonomy" id="2907145"/>
    <lineage>
        <taxon>Bacteria</taxon>
        <taxon>Pseudomonadati</taxon>
        <taxon>Pseudomonadota</taxon>
        <taxon>Alphaproteobacteria</taxon>
        <taxon>Rhodobacterales</taxon>
        <taxon>Rhodobacter group</taxon>
        <taxon>Rhodobacter</taxon>
    </lineage>
</organism>
<comment type="caution">
    <text evidence="2">The sequence shown here is derived from an EMBL/GenBank/DDBJ whole genome shotgun (WGS) entry which is preliminary data.</text>
</comment>
<proteinExistence type="predicted"/>
<name>A0ABS8Z0W4_9RHOB</name>
<dbReference type="InterPro" id="IPR048933">
    <property type="entry name" value="B_lactamase-like_C"/>
</dbReference>
<dbReference type="PANTHER" id="PTHR23131">
    <property type="entry name" value="ENDORIBONUCLEASE LACTB2"/>
    <property type="match status" value="1"/>
</dbReference>
<gene>
    <name evidence="2" type="ORF">LZA78_14400</name>
</gene>
<dbReference type="InterPro" id="IPR036388">
    <property type="entry name" value="WH-like_DNA-bd_sf"/>
</dbReference>
<protein>
    <submittedName>
        <fullName evidence="2">MBL fold metallo-hydrolase</fullName>
    </submittedName>
</protein>
<evidence type="ECO:0000259" key="1">
    <source>
        <dbReference type="SMART" id="SM00849"/>
    </source>
</evidence>
<dbReference type="Pfam" id="PF21221">
    <property type="entry name" value="B_lactamase-like_C"/>
    <property type="match status" value="1"/>
</dbReference>
<sequence>MSGAAERGGLRYPWAEPPAFGEAIEVAPGVLWARLPLPMALDHVNCFALDDGDGWTLVDPGIDTPKCRAALQELIDGPMAGKPVTRVLVTHYHPDHIGLAGWLQSREAELWTTRTSWLFARMLTLDAQPVPVAETLTYWKRAGMDPDLHARRAAERPFNFADCVHPLPLGFHRIKEGDRLRAGGREWLVRIGEGHAPDHATLWSLDDDLVIGGDQLLPSISANLGVYATEPMADPVGDWMESCRRFQPLAEARHLVLPGHKLPFTGLPLRLRQMIENHEGALNRLRALLAEGPRPASACFPALFKRPIGEPEYGLALVEAMAHLNHLLHLGQVRRTLGPDDTWLWSLA</sequence>
<keyword evidence="3" id="KW-1185">Reference proteome</keyword>
<dbReference type="SMART" id="SM00849">
    <property type="entry name" value="Lactamase_B"/>
    <property type="match status" value="1"/>
</dbReference>
<dbReference type="RefSeq" id="WP_233677618.1">
    <property type="nucleotide sequence ID" value="NZ_JAJUOS010000012.1"/>
</dbReference>
<dbReference type="PANTHER" id="PTHR23131:SF4">
    <property type="entry name" value="METALLO-BETA-LACTAMASE SUPERFAMILY POTEIN"/>
    <property type="match status" value="1"/>
</dbReference>
<evidence type="ECO:0000313" key="3">
    <source>
        <dbReference type="Proteomes" id="UP001521181"/>
    </source>
</evidence>
<dbReference type="InterPro" id="IPR050662">
    <property type="entry name" value="Sec-metab_biosynth-thioest"/>
</dbReference>
<feature type="domain" description="Metallo-beta-lactamase" evidence="1">
    <location>
        <begin position="43"/>
        <end position="260"/>
    </location>
</feature>
<dbReference type="SUPFAM" id="SSF56281">
    <property type="entry name" value="Metallo-hydrolase/oxidoreductase"/>
    <property type="match status" value="1"/>
</dbReference>